<comment type="caution">
    <text evidence="1">The sequence shown here is derived from an EMBL/GenBank/DDBJ whole genome shotgun (WGS) entry which is preliminary data.</text>
</comment>
<name>A0A5J4KCK7_9CHLR</name>
<accession>A0A5J4KCK7</accession>
<dbReference type="InterPro" id="IPR027417">
    <property type="entry name" value="P-loop_NTPase"/>
</dbReference>
<keyword evidence="2" id="KW-1185">Reference proteome</keyword>
<dbReference type="Gene3D" id="3.40.50.300">
    <property type="entry name" value="P-loop containing nucleotide triphosphate hydrolases"/>
    <property type="match status" value="1"/>
</dbReference>
<organism evidence="1 2">
    <name type="scientific">Dictyobacter vulcani</name>
    <dbReference type="NCBI Taxonomy" id="2607529"/>
    <lineage>
        <taxon>Bacteria</taxon>
        <taxon>Bacillati</taxon>
        <taxon>Chloroflexota</taxon>
        <taxon>Ktedonobacteria</taxon>
        <taxon>Ktedonobacterales</taxon>
        <taxon>Dictyobacteraceae</taxon>
        <taxon>Dictyobacter</taxon>
    </lineage>
</organism>
<dbReference type="EMBL" id="BKZW01000001">
    <property type="protein sequence ID" value="GER86518.1"/>
    <property type="molecule type" value="Genomic_DNA"/>
</dbReference>
<dbReference type="Proteomes" id="UP000326912">
    <property type="component" value="Unassembled WGS sequence"/>
</dbReference>
<dbReference type="SUPFAM" id="SSF52540">
    <property type="entry name" value="P-loop containing nucleoside triphosphate hydrolases"/>
    <property type="match status" value="1"/>
</dbReference>
<dbReference type="RefSeq" id="WP_151754638.1">
    <property type="nucleotide sequence ID" value="NZ_BKZW01000001.1"/>
</dbReference>
<proteinExistence type="predicted"/>
<dbReference type="AlphaFoldDB" id="A0A5J4KCK7"/>
<gene>
    <name evidence="1" type="ORF">KDW_06800</name>
</gene>
<protein>
    <recommendedName>
        <fullName evidence="3">NACHT domain-containing protein</fullName>
    </recommendedName>
</protein>
<evidence type="ECO:0000313" key="2">
    <source>
        <dbReference type="Proteomes" id="UP000326912"/>
    </source>
</evidence>
<evidence type="ECO:0008006" key="3">
    <source>
        <dbReference type="Google" id="ProtNLM"/>
    </source>
</evidence>
<evidence type="ECO:0000313" key="1">
    <source>
        <dbReference type="EMBL" id="GER86518.1"/>
    </source>
</evidence>
<sequence length="633" mass="72948">MANMQKFDGGQVALIGFLYQVVGTLSLLAMAESPKVPVEHDNLEALLAIIHDGEVYHERNDVDALAHRLGVDQPDTYVLIQFKYSQNPERDPITPGKLAEICEGFLRGLAQWPAGAHKLLFRVITNRSISSTLYPVLTQPEGRRKHPLFEQAELHDILQKTEILERYDFSPFEAALRSFANDYGVSEEEFERGLYRLIGMLVERATKHYAQPIYEEDLVKAFCSYAHLRKLTRTAIREYTSYSRKDVMHILGLREMPVQRTALLEKAMIMLKQHSFLIFQGPGGSGKSVLAWHVLQNILEEVDEKGGAATAFIPLRSVQSLSWIVGEWMGVPEEKRTEPMEQVIQRIMIANPNVHPVLCLGIDGLDEKNEMTHGYEPLRQIISWFWKKERELQFQQAKTGKIEPPDATLIVTCRERSLLDNFLNISLWAEMKENDAHILSVSDYSTNELLQAVEQVLFPYLERFKQTLSDQSHPTMTLPLNFQAFEPPIHHATLDALRHPAMWYALRKLPKAQQACLLDGEEHAFLCLAKFFLEWFSVKVQKRRPEWGKEHISEALEEIARIAYLTRDAQFDYRIWKEVGRKGCRLEGRAVSEDLYQEAQSAGLISEWEPRKVWTWRHPFVGIYLARLALEKE</sequence>
<reference evidence="1 2" key="1">
    <citation type="submission" date="2019-10" db="EMBL/GenBank/DDBJ databases">
        <title>Dictyobacter vulcani sp. nov., within the class Ktedonobacteria, isolated from soil of volcanic Mt. Zao.</title>
        <authorList>
            <person name="Zheng Y."/>
            <person name="Wang C.M."/>
            <person name="Sakai Y."/>
            <person name="Abe K."/>
            <person name="Yokota A."/>
            <person name="Yabe S."/>
        </authorList>
    </citation>
    <scope>NUCLEOTIDE SEQUENCE [LARGE SCALE GENOMIC DNA]</scope>
    <source>
        <strain evidence="1 2">W12</strain>
    </source>
</reference>